<dbReference type="Pfam" id="PF00665">
    <property type="entry name" value="rve"/>
    <property type="match status" value="1"/>
</dbReference>
<dbReference type="GO" id="GO:0015074">
    <property type="term" value="P:DNA integration"/>
    <property type="evidence" value="ECO:0007669"/>
    <property type="project" value="InterPro"/>
</dbReference>
<evidence type="ECO:0000313" key="3">
    <source>
        <dbReference type="Proteomes" id="UP000583164"/>
    </source>
</evidence>
<protein>
    <submittedName>
        <fullName evidence="2">TF211 protein</fullName>
    </submittedName>
</protein>
<keyword evidence="3" id="KW-1185">Reference proteome</keyword>
<dbReference type="PANTHER" id="PTHR37984:SF5">
    <property type="entry name" value="PROTEIN NYNRIN-LIKE"/>
    <property type="match status" value="1"/>
</dbReference>
<feature type="domain" description="Integrase catalytic" evidence="1">
    <location>
        <begin position="57"/>
        <end position="214"/>
    </location>
</feature>
<accession>A0A7K9L5I8</accession>
<organism evidence="2 3">
    <name type="scientific">Rhabdornis inornatus</name>
    <dbReference type="NCBI Taxonomy" id="237438"/>
    <lineage>
        <taxon>Eukaryota</taxon>
        <taxon>Metazoa</taxon>
        <taxon>Chordata</taxon>
        <taxon>Craniata</taxon>
        <taxon>Vertebrata</taxon>
        <taxon>Euteleostomi</taxon>
        <taxon>Archelosauria</taxon>
        <taxon>Archosauria</taxon>
        <taxon>Dinosauria</taxon>
        <taxon>Saurischia</taxon>
        <taxon>Theropoda</taxon>
        <taxon>Coelurosauria</taxon>
        <taxon>Aves</taxon>
        <taxon>Neognathae</taxon>
        <taxon>Neoaves</taxon>
        <taxon>Telluraves</taxon>
        <taxon>Australaves</taxon>
        <taxon>Passeriformes</taxon>
        <taxon>Rhabdornithidae</taxon>
        <taxon>Rhabdornis</taxon>
    </lineage>
</organism>
<evidence type="ECO:0000259" key="1">
    <source>
        <dbReference type="PROSITE" id="PS50994"/>
    </source>
</evidence>
<reference evidence="2 3" key="1">
    <citation type="submission" date="2019-09" db="EMBL/GenBank/DDBJ databases">
        <title>Bird 10,000 Genomes (B10K) Project - Family phase.</title>
        <authorList>
            <person name="Zhang G."/>
        </authorList>
    </citation>
    <scope>NUCLEOTIDE SEQUENCE [LARGE SCALE GENOMIC DNA]</scope>
    <source>
        <strain evidence="2">B10K-DU-001-29</strain>
        <tissue evidence="2">Muscle</tissue>
    </source>
</reference>
<dbReference type="GO" id="GO:0003676">
    <property type="term" value="F:nucleic acid binding"/>
    <property type="evidence" value="ECO:0007669"/>
    <property type="project" value="InterPro"/>
</dbReference>
<sequence>FHDQTHWGVQGLVDQFAIKYMSIGIYNLAKQIVEGCITRQKVNKSQARKRPLGGRELATRPFARIQIDFTELPKTGRYKYLLVIIDHLTHFVEAFPTTRCTTQTVTKILLEEIIPQYGIIEVIDSDRDPHFVSQIVQHILKILGIRWEHHTPWHPQSSGKAERMNKEIKNQLSKLMLETKLSWIKYLPLALLNIRTRPRTDIGISPFEMLYGMPYDMEEPSDHPQIKDQKVNNFVLMKQQQELREKGMVAQRPPLNLKIHKIQPGDYVLIKSWKEI</sequence>
<evidence type="ECO:0000313" key="2">
    <source>
        <dbReference type="EMBL" id="NXH56744.1"/>
    </source>
</evidence>
<dbReference type="InterPro" id="IPR050951">
    <property type="entry name" value="Retrovirus_Pol_polyprotein"/>
</dbReference>
<dbReference type="EMBL" id="VWZS01004304">
    <property type="protein sequence ID" value="NXH56744.1"/>
    <property type="molecule type" value="Genomic_DNA"/>
</dbReference>
<dbReference type="PANTHER" id="PTHR37984">
    <property type="entry name" value="PROTEIN CBG26694"/>
    <property type="match status" value="1"/>
</dbReference>
<comment type="caution">
    <text evidence="2">The sequence shown here is derived from an EMBL/GenBank/DDBJ whole genome shotgun (WGS) entry which is preliminary data.</text>
</comment>
<dbReference type="PROSITE" id="PS50994">
    <property type="entry name" value="INTEGRASE"/>
    <property type="match status" value="1"/>
</dbReference>
<dbReference type="Gene3D" id="3.30.420.10">
    <property type="entry name" value="Ribonuclease H-like superfamily/Ribonuclease H"/>
    <property type="match status" value="1"/>
</dbReference>
<proteinExistence type="predicted"/>
<dbReference type="OrthoDB" id="9906983at2759"/>
<dbReference type="InterPro" id="IPR001584">
    <property type="entry name" value="Integrase_cat-core"/>
</dbReference>
<gene>
    <name evidence="2" type="primary">Tf211_0</name>
    <name evidence="2" type="ORF">RHAINO_R16321</name>
</gene>
<name>A0A7K9L5I8_9PASS</name>
<dbReference type="SUPFAM" id="SSF53098">
    <property type="entry name" value="Ribonuclease H-like"/>
    <property type="match status" value="1"/>
</dbReference>
<dbReference type="InterPro" id="IPR012337">
    <property type="entry name" value="RNaseH-like_sf"/>
</dbReference>
<dbReference type="AlphaFoldDB" id="A0A7K9L5I8"/>
<dbReference type="InterPro" id="IPR036397">
    <property type="entry name" value="RNaseH_sf"/>
</dbReference>
<feature type="non-terminal residue" evidence="2">
    <location>
        <position position="276"/>
    </location>
</feature>
<dbReference type="Proteomes" id="UP000583164">
    <property type="component" value="Unassembled WGS sequence"/>
</dbReference>
<feature type="non-terminal residue" evidence="2">
    <location>
        <position position="1"/>
    </location>
</feature>